<dbReference type="OrthoDB" id="5526340at2"/>
<dbReference type="GO" id="GO:0043565">
    <property type="term" value="F:sequence-specific DNA binding"/>
    <property type="evidence" value="ECO:0007669"/>
    <property type="project" value="TreeGrafter"/>
</dbReference>
<name>A0A158EEI3_9BURK</name>
<evidence type="ECO:0000313" key="6">
    <source>
        <dbReference type="EMBL" id="SAL05312.1"/>
    </source>
</evidence>
<evidence type="ECO:0000256" key="3">
    <source>
        <dbReference type="ARBA" id="ARBA00023125"/>
    </source>
</evidence>
<dbReference type="Proteomes" id="UP000071859">
    <property type="component" value="Unassembled WGS sequence"/>
</dbReference>
<dbReference type="Gene3D" id="1.10.10.10">
    <property type="entry name" value="Winged helix-like DNA-binding domain superfamily/Winged helix DNA-binding domain"/>
    <property type="match status" value="1"/>
</dbReference>
<accession>A0A158EEI3</accession>
<dbReference type="InterPro" id="IPR036388">
    <property type="entry name" value="WH-like_DNA-bd_sf"/>
</dbReference>
<dbReference type="InterPro" id="IPR000847">
    <property type="entry name" value="LysR_HTH_N"/>
</dbReference>
<dbReference type="Pfam" id="PF00126">
    <property type="entry name" value="HTH_1"/>
    <property type="match status" value="1"/>
</dbReference>
<keyword evidence="7" id="KW-1185">Reference proteome</keyword>
<evidence type="ECO:0000256" key="4">
    <source>
        <dbReference type="ARBA" id="ARBA00023163"/>
    </source>
</evidence>
<dbReference type="PANTHER" id="PTHR30537">
    <property type="entry name" value="HTH-TYPE TRANSCRIPTIONAL REGULATOR"/>
    <property type="match status" value="1"/>
</dbReference>
<comment type="similarity">
    <text evidence="1">Belongs to the LysR transcriptional regulatory family.</text>
</comment>
<evidence type="ECO:0000259" key="5">
    <source>
        <dbReference type="PROSITE" id="PS50931"/>
    </source>
</evidence>
<evidence type="ECO:0000256" key="2">
    <source>
        <dbReference type="ARBA" id="ARBA00023015"/>
    </source>
</evidence>
<feature type="domain" description="HTH lysR-type" evidence="5">
    <location>
        <begin position="7"/>
        <end position="64"/>
    </location>
</feature>
<comment type="caution">
    <text evidence="6">The sequence shown here is derived from an EMBL/GenBank/DDBJ whole genome shotgun (WGS) entry which is preliminary data.</text>
</comment>
<keyword evidence="4" id="KW-0804">Transcription</keyword>
<dbReference type="RefSeq" id="WP_062611549.1">
    <property type="nucleotide sequence ID" value="NZ_FCOX02000078.1"/>
</dbReference>
<sequence length="303" mass="34352">MDLRKLPNLGALKAFEAAARLKSFSRAAQELYVTHSAISHQIRSLEAELGIVLFKREGKRIDLTDRGHRYAEQVRAALINLASATESIRSGDRDRRLVISVLPSFASRWLTPRIGRFIDLYPELDVELQSTHTLTDFNRDEVDVVLRFGDGDYPGVFVELLLDEAFFPVCAPTFNNGNLPKTPTDLANATLLRNDFEMWRCWFEAAGLDASSEPRRGVLYQDASHLIQAAAEGQGVALVRRSLAMQEIADGRLVRLFDVDAPSPWAYWFMCPRPLVETFRVRVLREWLHQEVIGFQAMYEPSA</sequence>
<dbReference type="NCBIfam" id="NF008352">
    <property type="entry name" value="PRK11139.1"/>
    <property type="match status" value="1"/>
</dbReference>
<dbReference type="PRINTS" id="PR00039">
    <property type="entry name" value="HTHLYSR"/>
</dbReference>
<dbReference type="InterPro" id="IPR036390">
    <property type="entry name" value="WH_DNA-bd_sf"/>
</dbReference>
<dbReference type="GO" id="GO:0003700">
    <property type="term" value="F:DNA-binding transcription factor activity"/>
    <property type="evidence" value="ECO:0007669"/>
    <property type="project" value="InterPro"/>
</dbReference>
<dbReference type="SUPFAM" id="SSF46785">
    <property type="entry name" value="Winged helix' DNA-binding domain"/>
    <property type="match status" value="1"/>
</dbReference>
<dbReference type="CDD" id="cd08432">
    <property type="entry name" value="PBP2_GcdR_TrpI_HvrB_AmpR_like"/>
    <property type="match status" value="1"/>
</dbReference>
<dbReference type="Gene3D" id="3.40.190.10">
    <property type="entry name" value="Periplasmic binding protein-like II"/>
    <property type="match status" value="2"/>
</dbReference>
<dbReference type="SUPFAM" id="SSF53850">
    <property type="entry name" value="Periplasmic binding protein-like II"/>
    <property type="match status" value="1"/>
</dbReference>
<organism evidence="6 7">
    <name type="scientific">Caballeronia calidae</name>
    <dbReference type="NCBI Taxonomy" id="1777139"/>
    <lineage>
        <taxon>Bacteria</taxon>
        <taxon>Pseudomonadati</taxon>
        <taxon>Pseudomonadota</taxon>
        <taxon>Betaproteobacteria</taxon>
        <taxon>Burkholderiales</taxon>
        <taxon>Burkholderiaceae</taxon>
        <taxon>Caballeronia</taxon>
    </lineage>
</organism>
<dbReference type="InterPro" id="IPR058163">
    <property type="entry name" value="LysR-type_TF_proteobact-type"/>
</dbReference>
<evidence type="ECO:0000256" key="1">
    <source>
        <dbReference type="ARBA" id="ARBA00009437"/>
    </source>
</evidence>
<keyword evidence="2" id="KW-0805">Transcription regulation</keyword>
<keyword evidence="3 6" id="KW-0238">DNA-binding</keyword>
<reference evidence="6" key="1">
    <citation type="submission" date="2016-01" db="EMBL/GenBank/DDBJ databases">
        <authorList>
            <person name="Peeters C."/>
        </authorList>
    </citation>
    <scope>NUCLEOTIDE SEQUENCE</scope>
    <source>
        <strain evidence="6">LMG 29321</strain>
    </source>
</reference>
<dbReference type="PROSITE" id="PS50931">
    <property type="entry name" value="HTH_LYSR"/>
    <property type="match status" value="1"/>
</dbReference>
<evidence type="ECO:0000313" key="7">
    <source>
        <dbReference type="Proteomes" id="UP000071859"/>
    </source>
</evidence>
<proteinExistence type="inferred from homology"/>
<dbReference type="AlphaFoldDB" id="A0A158EEI3"/>
<gene>
    <name evidence="6" type="ORF">AWB78_07420</name>
</gene>
<dbReference type="EMBL" id="FCOX02000078">
    <property type="protein sequence ID" value="SAL05312.1"/>
    <property type="molecule type" value="Genomic_DNA"/>
</dbReference>
<dbReference type="FunFam" id="1.10.10.10:FF:000038">
    <property type="entry name" value="Glycine cleavage system transcriptional activator"/>
    <property type="match status" value="1"/>
</dbReference>
<dbReference type="PANTHER" id="PTHR30537:SF79">
    <property type="entry name" value="TRANSCRIPTIONAL REGULATOR-RELATED"/>
    <property type="match status" value="1"/>
</dbReference>
<dbReference type="GO" id="GO:0006351">
    <property type="term" value="P:DNA-templated transcription"/>
    <property type="evidence" value="ECO:0007669"/>
    <property type="project" value="TreeGrafter"/>
</dbReference>
<dbReference type="Pfam" id="PF03466">
    <property type="entry name" value="LysR_substrate"/>
    <property type="match status" value="1"/>
</dbReference>
<protein>
    <submittedName>
        <fullName evidence="6">DNA-binding transcriptional activator GcvA</fullName>
    </submittedName>
</protein>
<dbReference type="InterPro" id="IPR005119">
    <property type="entry name" value="LysR_subst-bd"/>
</dbReference>